<reference evidence="1 2" key="1">
    <citation type="submission" date="2021-06" db="EMBL/GenBank/DDBJ databases">
        <authorList>
            <person name="Palmer J.M."/>
        </authorList>
    </citation>
    <scope>NUCLEOTIDE SEQUENCE [LARGE SCALE GENOMIC DNA]</scope>
    <source>
        <strain evidence="1 2">XR_2019</strain>
        <tissue evidence="1">Muscle</tissue>
    </source>
</reference>
<feature type="non-terminal residue" evidence="1">
    <location>
        <position position="1"/>
    </location>
</feature>
<gene>
    <name evidence="1" type="ORF">XENORESO_014143</name>
</gene>
<proteinExistence type="predicted"/>
<comment type="caution">
    <text evidence="1">The sequence shown here is derived from an EMBL/GenBank/DDBJ whole genome shotgun (WGS) entry which is preliminary data.</text>
</comment>
<evidence type="ECO:0000313" key="2">
    <source>
        <dbReference type="Proteomes" id="UP001444071"/>
    </source>
</evidence>
<keyword evidence="2" id="KW-1185">Reference proteome</keyword>
<dbReference type="EMBL" id="JAHRIM010000450">
    <property type="protein sequence ID" value="MEQ2258271.1"/>
    <property type="molecule type" value="Genomic_DNA"/>
</dbReference>
<sequence length="104" mass="11058">TEIRAQRGMVHKRREEEGVVGKMGAEGEDQLLNVSPEQSSGVRRGSSSVSLKRCTQRCFPIYVSCSVYVRIEIPPGEVASEGPVAAPAASVSLSNAVRSVTLLG</sequence>
<accession>A0ABV0VM02</accession>
<protein>
    <submittedName>
        <fullName evidence="1">Uncharacterized protein</fullName>
    </submittedName>
</protein>
<name>A0ABV0VM02_9TELE</name>
<dbReference type="Proteomes" id="UP001444071">
    <property type="component" value="Unassembled WGS sequence"/>
</dbReference>
<organism evidence="1 2">
    <name type="scientific">Xenotaenia resolanae</name>
    <dbReference type="NCBI Taxonomy" id="208358"/>
    <lineage>
        <taxon>Eukaryota</taxon>
        <taxon>Metazoa</taxon>
        <taxon>Chordata</taxon>
        <taxon>Craniata</taxon>
        <taxon>Vertebrata</taxon>
        <taxon>Euteleostomi</taxon>
        <taxon>Actinopterygii</taxon>
        <taxon>Neopterygii</taxon>
        <taxon>Teleostei</taxon>
        <taxon>Neoteleostei</taxon>
        <taxon>Acanthomorphata</taxon>
        <taxon>Ovalentaria</taxon>
        <taxon>Atherinomorphae</taxon>
        <taxon>Cyprinodontiformes</taxon>
        <taxon>Goodeidae</taxon>
        <taxon>Xenotaenia</taxon>
    </lineage>
</organism>
<evidence type="ECO:0000313" key="1">
    <source>
        <dbReference type="EMBL" id="MEQ2258271.1"/>
    </source>
</evidence>